<organism evidence="2 3">
    <name type="scientific">Punica granatum</name>
    <name type="common">Pomegranate</name>
    <dbReference type="NCBI Taxonomy" id="22663"/>
    <lineage>
        <taxon>Eukaryota</taxon>
        <taxon>Viridiplantae</taxon>
        <taxon>Streptophyta</taxon>
        <taxon>Embryophyta</taxon>
        <taxon>Tracheophyta</taxon>
        <taxon>Spermatophyta</taxon>
        <taxon>Magnoliopsida</taxon>
        <taxon>eudicotyledons</taxon>
        <taxon>Gunneridae</taxon>
        <taxon>Pentapetalae</taxon>
        <taxon>rosids</taxon>
        <taxon>malvids</taxon>
        <taxon>Myrtales</taxon>
        <taxon>Lythraceae</taxon>
        <taxon>Punica</taxon>
    </lineage>
</organism>
<evidence type="ECO:0000313" key="2">
    <source>
        <dbReference type="EMBL" id="PKI42049.1"/>
    </source>
</evidence>
<dbReference type="EMBL" id="PGOL01003232">
    <property type="protein sequence ID" value="PKI42049.1"/>
    <property type="molecule type" value="Genomic_DNA"/>
</dbReference>
<keyword evidence="3" id="KW-1185">Reference proteome</keyword>
<comment type="caution">
    <text evidence="2">The sequence shown here is derived from an EMBL/GenBank/DDBJ whole genome shotgun (WGS) entry which is preliminary data.</text>
</comment>
<name>A0A2I0IDJ2_PUNGR</name>
<gene>
    <name evidence="2" type="ORF">CRG98_037502</name>
</gene>
<proteinExistence type="predicted"/>
<dbReference type="Proteomes" id="UP000233551">
    <property type="component" value="Unassembled WGS sequence"/>
</dbReference>
<feature type="compositionally biased region" description="Polar residues" evidence="1">
    <location>
        <begin position="11"/>
        <end position="38"/>
    </location>
</feature>
<protein>
    <submittedName>
        <fullName evidence="2">Uncharacterized protein</fullName>
    </submittedName>
</protein>
<reference evidence="2 3" key="1">
    <citation type="submission" date="2017-11" db="EMBL/GenBank/DDBJ databases">
        <title>De-novo sequencing of pomegranate (Punica granatum L.) genome.</title>
        <authorList>
            <person name="Akparov Z."/>
            <person name="Amiraslanov A."/>
            <person name="Hajiyeva S."/>
            <person name="Abbasov M."/>
            <person name="Kaur K."/>
            <person name="Hamwieh A."/>
            <person name="Solovyev V."/>
            <person name="Salamov A."/>
            <person name="Braich B."/>
            <person name="Kosarev P."/>
            <person name="Mahmoud A."/>
            <person name="Hajiyev E."/>
            <person name="Babayeva S."/>
            <person name="Izzatullayeva V."/>
            <person name="Mammadov A."/>
            <person name="Mammadov A."/>
            <person name="Sharifova S."/>
            <person name="Ojaghi J."/>
            <person name="Eynullazada K."/>
            <person name="Bayramov B."/>
            <person name="Abdulazimova A."/>
            <person name="Shahmuradov I."/>
        </authorList>
    </citation>
    <scope>NUCLEOTIDE SEQUENCE [LARGE SCALE GENOMIC DNA]</scope>
    <source>
        <strain evidence="3">cv. AG2017</strain>
        <tissue evidence="2">Leaf</tissue>
    </source>
</reference>
<evidence type="ECO:0000256" key="1">
    <source>
        <dbReference type="SAM" id="MobiDB-lite"/>
    </source>
</evidence>
<feature type="region of interest" description="Disordered" evidence="1">
    <location>
        <begin position="1"/>
        <end position="38"/>
    </location>
</feature>
<evidence type="ECO:0000313" key="3">
    <source>
        <dbReference type="Proteomes" id="UP000233551"/>
    </source>
</evidence>
<accession>A0A2I0IDJ2</accession>
<dbReference type="AlphaFoldDB" id="A0A2I0IDJ2"/>
<sequence>MGPRTRFQPDNVRSNKTKSFTAKSDSSYPSSTPTHNQDMTKAMRFADRYGNAGRLAAQRGEDGKMGDLIGICEEITEEEERGHGDTQGG</sequence>